<feature type="transmembrane region" description="Helical" evidence="1">
    <location>
        <begin position="37"/>
        <end position="59"/>
    </location>
</feature>
<protein>
    <recommendedName>
        <fullName evidence="4">Cardiolipin synthase N-terminal domain-containing protein</fullName>
    </recommendedName>
</protein>
<organism evidence="2 3">
    <name type="scientific">Pararhodospirillum photometricum DSM 122</name>
    <dbReference type="NCBI Taxonomy" id="1150469"/>
    <lineage>
        <taxon>Bacteria</taxon>
        <taxon>Pseudomonadati</taxon>
        <taxon>Pseudomonadota</taxon>
        <taxon>Alphaproteobacteria</taxon>
        <taxon>Rhodospirillales</taxon>
        <taxon>Rhodospirillaceae</taxon>
        <taxon>Pararhodospirillum</taxon>
    </lineage>
</organism>
<feature type="transmembrane region" description="Helical" evidence="1">
    <location>
        <begin position="71"/>
        <end position="89"/>
    </location>
</feature>
<keyword evidence="3" id="KW-1185">Reference proteome</keyword>
<reference evidence="2 3" key="1">
    <citation type="submission" date="2012-02" db="EMBL/GenBank/DDBJ databases">
        <title>Shotgun genome sequence of Phaeospirillum photometricum DSM 122.</title>
        <authorList>
            <person name="Duquesne K."/>
            <person name="Sturgis J."/>
        </authorList>
    </citation>
    <scope>NUCLEOTIDE SEQUENCE [LARGE SCALE GENOMIC DNA]</scope>
    <source>
        <strain evidence="3">DSM122</strain>
    </source>
</reference>
<evidence type="ECO:0000256" key="1">
    <source>
        <dbReference type="SAM" id="Phobius"/>
    </source>
</evidence>
<dbReference type="PATRIC" id="fig|1150469.3.peg.3148"/>
<name>H6SNS5_PARPM</name>
<dbReference type="KEGG" id="rpm:RSPPHO_02780"/>
<dbReference type="Proteomes" id="UP000033220">
    <property type="component" value="Chromosome DSM 122"/>
</dbReference>
<keyword evidence="1" id="KW-0812">Transmembrane</keyword>
<dbReference type="HOGENOM" id="CLU_2370946_0_0_5"/>
<keyword evidence="1" id="KW-0472">Membrane</keyword>
<dbReference type="STRING" id="1150469.RSPPHO_02780"/>
<gene>
    <name evidence="2" type="ORF">RSPPHO_02780</name>
</gene>
<accession>H6SNS5</accession>
<evidence type="ECO:0000313" key="3">
    <source>
        <dbReference type="Proteomes" id="UP000033220"/>
    </source>
</evidence>
<keyword evidence="1" id="KW-1133">Transmembrane helix</keyword>
<dbReference type="EMBL" id="HE663493">
    <property type="protein sequence ID" value="CCG09406.1"/>
    <property type="molecule type" value="Genomic_DNA"/>
</dbReference>
<dbReference type="AlphaFoldDB" id="H6SNS5"/>
<evidence type="ECO:0008006" key="4">
    <source>
        <dbReference type="Google" id="ProtNLM"/>
    </source>
</evidence>
<sequence length="95" mass="10169">MSGECLGADRLPLTGRGGNALMVRPGPSSAPGFMEAWRMQVLGFFLLLLCFVWAGTNVIVNRTTSKLAKGLWMAALMVPGVGFLAWIFLGPRASL</sequence>
<evidence type="ECO:0000313" key="2">
    <source>
        <dbReference type="EMBL" id="CCG09406.1"/>
    </source>
</evidence>
<proteinExistence type="predicted"/>